<reference evidence="2 3" key="1">
    <citation type="submission" date="2020-12" db="EMBL/GenBank/DDBJ databases">
        <title>WGS of Legionella: environmental sample.</title>
        <authorList>
            <person name="Cristino S."/>
            <person name="Girolamini L."/>
            <person name="Salaris S."/>
            <person name="Pascale M.R."/>
            <person name="Mazzotta M."/>
            <person name="Orsini M."/>
            <person name="Grottola A."/>
        </authorList>
    </citation>
    <scope>NUCLEOTIDE SEQUENCE [LARGE SCALE GENOMIC DNA]</scope>
    <source>
        <strain evidence="2 3">30cs62</strain>
    </source>
</reference>
<name>A0ABS1W9E0_9GAMM</name>
<protein>
    <submittedName>
        <fullName evidence="2">Uncharacterized protein</fullName>
    </submittedName>
</protein>
<dbReference type="Gene3D" id="3.40.570.10">
    <property type="entry name" value="Extracellular Endonuclease, subunit A"/>
    <property type="match status" value="1"/>
</dbReference>
<dbReference type="EMBL" id="JADWVN010000007">
    <property type="protein sequence ID" value="MBL7525969.1"/>
    <property type="molecule type" value="Genomic_DNA"/>
</dbReference>
<dbReference type="InterPro" id="IPR044929">
    <property type="entry name" value="DNA/RNA_non-sp_Endonuclease_sf"/>
</dbReference>
<keyword evidence="3" id="KW-1185">Reference proteome</keyword>
<proteinExistence type="predicted"/>
<organism evidence="2 3">
    <name type="scientific">Legionella bononiensis</name>
    <dbReference type="NCBI Taxonomy" id="2793102"/>
    <lineage>
        <taxon>Bacteria</taxon>
        <taxon>Pseudomonadati</taxon>
        <taxon>Pseudomonadota</taxon>
        <taxon>Gammaproteobacteria</taxon>
        <taxon>Legionellales</taxon>
        <taxon>Legionellaceae</taxon>
        <taxon>Legionella</taxon>
    </lineage>
</organism>
<evidence type="ECO:0000313" key="3">
    <source>
        <dbReference type="Proteomes" id="UP000809910"/>
    </source>
</evidence>
<accession>A0ABS1W9E0</accession>
<evidence type="ECO:0000256" key="1">
    <source>
        <dbReference type="SAM" id="MobiDB-lite"/>
    </source>
</evidence>
<sequence length="471" mass="54269">MIEQLIKELASRPCASILNNYEWFLYSKQYSQLDSSLRPAFINALVNHSGASPTEILIALNNLNQENVSLELQNDSLSELFKAQEIASEKIFNMKNRRCFKNIDLESLSISRAEWLTIIRKYEQQDRLHVTPYFFFNALSSIRKVKYDDLTHSITKPQPRREAKRSFFGEERPAKRTFQSFRKDEGINPLILEETDENRDLQLPIEATGARYSKLSPATPDKRYPKVAKTPGGSKARPLCTIDEHTLYKHLTPESKAPREGRVNLQKVSRIKLMDTLPKLQIPQAEEVQFIATLEGINERSGLSRRQSQYSITKVKASDVFRAHGIEIKPADGRAHHWSHLIAHFLGDTQELITPDPQKEIINLVPTTDAANYNTLEAVELFVRKKLIDEDTDEILIKVKPQYNDDSFIPDMLIYTLSWIENHNQKHSEIFYINPQSYQRITKSMHSSIEVLRENRTDMPKDSTPSSSITI</sequence>
<feature type="region of interest" description="Disordered" evidence="1">
    <location>
        <begin position="214"/>
        <end position="238"/>
    </location>
</feature>
<dbReference type="Proteomes" id="UP000809910">
    <property type="component" value="Unassembled WGS sequence"/>
</dbReference>
<comment type="caution">
    <text evidence="2">The sequence shown here is derived from an EMBL/GenBank/DDBJ whole genome shotgun (WGS) entry which is preliminary data.</text>
</comment>
<gene>
    <name evidence="2" type="ORF">I5282_05185</name>
</gene>
<dbReference type="RefSeq" id="WP_203111157.1">
    <property type="nucleotide sequence ID" value="NZ_JADOBG010000021.1"/>
</dbReference>
<evidence type="ECO:0000313" key="2">
    <source>
        <dbReference type="EMBL" id="MBL7525969.1"/>
    </source>
</evidence>